<evidence type="ECO:0000313" key="1">
    <source>
        <dbReference type="EMBL" id="SVA53280.1"/>
    </source>
</evidence>
<dbReference type="AlphaFoldDB" id="A0A381WL90"/>
<protein>
    <submittedName>
        <fullName evidence="1">Uncharacterized protein</fullName>
    </submittedName>
</protein>
<reference evidence="1" key="1">
    <citation type="submission" date="2018-05" db="EMBL/GenBank/DDBJ databases">
        <authorList>
            <person name="Lanie J.A."/>
            <person name="Ng W.-L."/>
            <person name="Kazmierczak K.M."/>
            <person name="Andrzejewski T.M."/>
            <person name="Davidsen T.M."/>
            <person name="Wayne K.J."/>
            <person name="Tettelin H."/>
            <person name="Glass J.I."/>
            <person name="Rusch D."/>
            <person name="Podicherti R."/>
            <person name="Tsui H.-C.T."/>
            <person name="Winkler M.E."/>
        </authorList>
    </citation>
    <scope>NUCLEOTIDE SEQUENCE</scope>
</reference>
<organism evidence="1">
    <name type="scientific">marine metagenome</name>
    <dbReference type="NCBI Taxonomy" id="408172"/>
    <lineage>
        <taxon>unclassified sequences</taxon>
        <taxon>metagenomes</taxon>
        <taxon>ecological metagenomes</taxon>
    </lineage>
</organism>
<accession>A0A381WL90</accession>
<dbReference type="EMBL" id="UINC01012167">
    <property type="protein sequence ID" value="SVA53280.1"/>
    <property type="molecule type" value="Genomic_DNA"/>
</dbReference>
<proteinExistence type="predicted"/>
<name>A0A381WL90_9ZZZZ</name>
<sequence length="24" mass="2670">MEGIIKPHDINGIQFQVFKLIAGT</sequence>
<gene>
    <name evidence="1" type="ORF">METZ01_LOCUS106134</name>
</gene>